<dbReference type="PIRSF" id="PIRSF029171">
    <property type="entry name" value="Esterase_LipA"/>
    <property type="match status" value="1"/>
</dbReference>
<organism evidence="2 3">
    <name type="scientific">Sphingomonas psychrotolerans</name>
    <dbReference type="NCBI Taxonomy" id="1327635"/>
    <lineage>
        <taxon>Bacteria</taxon>
        <taxon>Pseudomonadati</taxon>
        <taxon>Pseudomonadota</taxon>
        <taxon>Alphaproteobacteria</taxon>
        <taxon>Sphingomonadales</taxon>
        <taxon>Sphingomonadaceae</taxon>
        <taxon>Sphingomonas</taxon>
    </lineage>
</organism>
<dbReference type="GO" id="GO:0016042">
    <property type="term" value="P:lipid catabolic process"/>
    <property type="evidence" value="ECO:0007669"/>
    <property type="project" value="InterPro"/>
</dbReference>
<dbReference type="Gene3D" id="3.40.50.1820">
    <property type="entry name" value="alpha/beta hydrolase"/>
    <property type="match status" value="2"/>
</dbReference>
<dbReference type="OrthoDB" id="9955at2"/>
<keyword evidence="3" id="KW-1185">Reference proteome</keyword>
<proteinExistence type="predicted"/>
<feature type="signal peptide" evidence="1">
    <location>
        <begin position="1"/>
        <end position="23"/>
    </location>
</feature>
<evidence type="ECO:0000313" key="2">
    <source>
        <dbReference type="EMBL" id="ATY32678.1"/>
    </source>
</evidence>
<evidence type="ECO:0000313" key="3">
    <source>
        <dbReference type="Proteomes" id="UP000229081"/>
    </source>
</evidence>
<evidence type="ECO:0000256" key="1">
    <source>
        <dbReference type="SAM" id="SignalP"/>
    </source>
</evidence>
<feature type="chain" id="PRO_5014817147" evidence="1">
    <location>
        <begin position="24"/>
        <end position="377"/>
    </location>
</feature>
<keyword evidence="1" id="KW-0732">Signal</keyword>
<protein>
    <submittedName>
        <fullName evidence="2">Lipase</fullName>
    </submittedName>
</protein>
<gene>
    <name evidence="2" type="ORF">CVN68_12420</name>
</gene>
<dbReference type="PANTHER" id="PTHR34853:SF1">
    <property type="entry name" value="LIPASE 5"/>
    <property type="match status" value="1"/>
</dbReference>
<sequence length="377" mass="39962">MMRPVLTILAALWLVLAYQQAIAQSAGMLSAAEPVAVTPAGMQAWRVRYWTTDDRERPIEVTGMVVAPRNPRPATPRPVLAWAHGTSGVVERCAPSLSEKFFASTPGLNEAIRRGYTVVAPDYPGLGSAMPHPYLGGVATARSVLDAVRSARGIPGAAASTRFAVWGESQGGHAALWTGQLARIYAPDLQLVGVAAAAPPTDLVENLRAGGNPSVRAFLTAFVAYSWSQHFGAPLSTLGNRTTQGVITRLARNNCNEPGMKPRLGTMLGTLSLRSALKNVDLGLIQPWARIARENSPAARPYGVPLLIAQNPNDAIVGAEVTRRFARQMCGNGTRLRYLAIAGKGHQTSGADSAGVTLDWIDARFARAAAPSDCGKI</sequence>
<dbReference type="EMBL" id="CP024923">
    <property type="protein sequence ID" value="ATY32678.1"/>
    <property type="molecule type" value="Genomic_DNA"/>
</dbReference>
<dbReference type="PANTHER" id="PTHR34853">
    <property type="match status" value="1"/>
</dbReference>
<dbReference type="AlphaFoldDB" id="A0A2K8MFL9"/>
<dbReference type="Proteomes" id="UP000229081">
    <property type="component" value="Chromosome"/>
</dbReference>
<accession>A0A2K8MFL9</accession>
<dbReference type="SUPFAM" id="SSF53474">
    <property type="entry name" value="alpha/beta-Hydrolases"/>
    <property type="match status" value="1"/>
</dbReference>
<dbReference type="GO" id="GO:0004806">
    <property type="term" value="F:triacylglycerol lipase activity"/>
    <property type="evidence" value="ECO:0007669"/>
    <property type="project" value="InterPro"/>
</dbReference>
<name>A0A2K8MFL9_9SPHN</name>
<reference evidence="2 3" key="1">
    <citation type="submission" date="2017-11" db="EMBL/GenBank/DDBJ databases">
        <title>Complete genome sequence of Sphingomonas sp. Strain Cra20, a psychrotolerant potential plant growth promoting rhizobacteria.</title>
        <authorList>
            <person name="Luo Y."/>
        </authorList>
    </citation>
    <scope>NUCLEOTIDE SEQUENCE [LARGE SCALE GENOMIC DNA]</scope>
    <source>
        <strain evidence="2 3">Cra20</strain>
    </source>
</reference>
<dbReference type="InterPro" id="IPR005152">
    <property type="entry name" value="Lipase_secreted"/>
</dbReference>
<dbReference type="KEGG" id="sphc:CVN68_12420"/>
<dbReference type="InterPro" id="IPR029058">
    <property type="entry name" value="AB_hydrolase_fold"/>
</dbReference>
<dbReference type="Pfam" id="PF03583">
    <property type="entry name" value="LIP"/>
    <property type="match status" value="2"/>
</dbReference>